<feature type="region of interest" description="Disordered" evidence="1">
    <location>
        <begin position="1"/>
        <end position="36"/>
    </location>
</feature>
<evidence type="ECO:0000313" key="3">
    <source>
        <dbReference type="Proteomes" id="UP001174208"/>
    </source>
</evidence>
<name>A0ABT8K7Z8_9MICO</name>
<keyword evidence="3" id="KW-1185">Reference proteome</keyword>
<dbReference type="EMBL" id="JAROCF010000001">
    <property type="protein sequence ID" value="MDN4613287.1"/>
    <property type="molecule type" value="Genomic_DNA"/>
</dbReference>
<evidence type="ECO:0008006" key="4">
    <source>
        <dbReference type="Google" id="ProtNLM"/>
    </source>
</evidence>
<sequence length="101" mass="10342">MRRGDGVTSDGAGQAGGGQPERRTSEPGPAEKVPCPRCGARAQVTPNPYFGTGLAVHRAVLLCAACGYAGLQDNEPSVVESTPPALPVGPVQRVLALIRHA</sequence>
<organism evidence="2 3">
    <name type="scientific">Leifsonia williamsii</name>
    <dbReference type="NCBI Taxonomy" id="3035919"/>
    <lineage>
        <taxon>Bacteria</taxon>
        <taxon>Bacillati</taxon>
        <taxon>Actinomycetota</taxon>
        <taxon>Actinomycetes</taxon>
        <taxon>Micrococcales</taxon>
        <taxon>Microbacteriaceae</taxon>
        <taxon>Leifsonia</taxon>
    </lineage>
</organism>
<evidence type="ECO:0000256" key="1">
    <source>
        <dbReference type="SAM" id="MobiDB-lite"/>
    </source>
</evidence>
<dbReference type="Proteomes" id="UP001174208">
    <property type="component" value="Unassembled WGS sequence"/>
</dbReference>
<gene>
    <name evidence="2" type="ORF">P5G50_02375</name>
</gene>
<reference evidence="2" key="1">
    <citation type="submission" date="2023-06" db="EMBL/GenBank/DDBJ databases">
        <title>MT1 and MT2 Draft Genomes of Novel Species.</title>
        <authorList>
            <person name="Venkateswaran K."/>
        </authorList>
    </citation>
    <scope>NUCLEOTIDE SEQUENCE</scope>
    <source>
        <strain evidence="2">F6_8S_P_1B</strain>
    </source>
</reference>
<accession>A0ABT8K7Z8</accession>
<evidence type="ECO:0000313" key="2">
    <source>
        <dbReference type="EMBL" id="MDN4613287.1"/>
    </source>
</evidence>
<dbReference type="RefSeq" id="WP_301212808.1">
    <property type="nucleotide sequence ID" value="NZ_JAROCF010000001.1"/>
</dbReference>
<proteinExistence type="predicted"/>
<protein>
    <recommendedName>
        <fullName evidence="4">Zinc finger ZPR1-type domain-containing protein</fullName>
    </recommendedName>
</protein>
<comment type="caution">
    <text evidence="2">The sequence shown here is derived from an EMBL/GenBank/DDBJ whole genome shotgun (WGS) entry which is preliminary data.</text>
</comment>